<accession>A0A562JTL2</accession>
<sequence length="181" mass="20541">MPAHTSWTMFNKSFHEWFIKDVPAEMEKSKKEFFHSLSRFKPLGAKQALGVALRIRLWNYVHRIQDGIWDPRGKRALFEGLDVQAPRILFLGAAEGYEAMQLSAMYPGGEIVMVDYDPFCKEPASQNSLILTLFLVKVSGQGENGYIINGILILNILFKIFAPSHLGRNLMLACSSIFQMN</sequence>
<proteinExistence type="predicted"/>
<protein>
    <submittedName>
        <fullName evidence="1">Uncharacterized protein</fullName>
    </submittedName>
</protein>
<evidence type="ECO:0000313" key="2">
    <source>
        <dbReference type="Proteomes" id="UP000318667"/>
    </source>
</evidence>
<keyword evidence="2" id="KW-1185">Reference proteome</keyword>
<evidence type="ECO:0000313" key="1">
    <source>
        <dbReference type="EMBL" id="TWH86506.1"/>
    </source>
</evidence>
<dbReference type="GeneID" id="71202742"/>
<dbReference type="AlphaFoldDB" id="A0A562JTL2"/>
<dbReference type="Proteomes" id="UP000318667">
    <property type="component" value="Unassembled WGS sequence"/>
</dbReference>
<dbReference type="RefSeq" id="WP_242020976.1">
    <property type="nucleotide sequence ID" value="NZ_CBCSDC010000017.1"/>
</dbReference>
<gene>
    <name evidence="1" type="ORF">IQ19_02528</name>
</gene>
<dbReference type="EMBL" id="VLKI01000006">
    <property type="protein sequence ID" value="TWH86506.1"/>
    <property type="molecule type" value="Genomic_DNA"/>
</dbReference>
<reference evidence="1 2" key="1">
    <citation type="journal article" date="2015" name="Stand. Genomic Sci.">
        <title>Genomic Encyclopedia of Bacterial and Archaeal Type Strains, Phase III: the genomes of soil and plant-associated and newly described type strains.</title>
        <authorList>
            <person name="Whitman W.B."/>
            <person name="Woyke T."/>
            <person name="Klenk H.P."/>
            <person name="Zhou Y."/>
            <person name="Lilburn T.G."/>
            <person name="Beck B.J."/>
            <person name="De Vos P."/>
            <person name="Vandamme P."/>
            <person name="Eisen J.A."/>
            <person name="Garrity G."/>
            <person name="Hugenholtz P."/>
            <person name="Kyrpides N.C."/>
        </authorList>
    </citation>
    <scope>NUCLEOTIDE SEQUENCE [LARGE SCALE GENOMIC DNA]</scope>
    <source>
        <strain evidence="1 2">CGMCC 1.10115</strain>
    </source>
</reference>
<comment type="caution">
    <text evidence="1">The sequence shown here is derived from an EMBL/GenBank/DDBJ whole genome shotgun (WGS) entry which is preliminary data.</text>
</comment>
<organism evidence="1 2">
    <name type="scientific">Cytobacillus oceanisediminis</name>
    <dbReference type="NCBI Taxonomy" id="665099"/>
    <lineage>
        <taxon>Bacteria</taxon>
        <taxon>Bacillati</taxon>
        <taxon>Bacillota</taxon>
        <taxon>Bacilli</taxon>
        <taxon>Bacillales</taxon>
        <taxon>Bacillaceae</taxon>
        <taxon>Cytobacillus</taxon>
    </lineage>
</organism>
<name>A0A562JTL2_9BACI</name>